<dbReference type="Proteomes" id="UP000007484">
    <property type="component" value="Chromosome"/>
</dbReference>
<dbReference type="AlphaFoldDB" id="F0QQL8"/>
<evidence type="ECO:0000256" key="1">
    <source>
        <dbReference type="SAM" id="MobiDB-lite"/>
    </source>
</evidence>
<dbReference type="RefSeq" id="WP_013609736.1">
    <property type="nucleotide sequence ID" value="NC_015155.1"/>
</dbReference>
<dbReference type="KEGG" id="mss:MSU_0244"/>
<accession>F0QQL8</accession>
<dbReference type="STRING" id="768700.MSU_0244"/>
<feature type="compositionally biased region" description="Basic and acidic residues" evidence="1">
    <location>
        <begin position="56"/>
        <end position="106"/>
    </location>
</feature>
<sequence length="327" mass="37467">MNLPLLSKLLVSACTVGGGSFGAYVAGFMGNNETKQEILRNEESDSSLELGSGSSEGKREEGKVSQSDNKGEEQQTSGETRERKESLSSKPIQKDLREDSDSHSDQQDPATSSEPREPEFSFDSELLQSELQNSVDISTELEEDEVETQQISEEEKFDDFEEYEKEDYDSFENDDDLEEDGEEGIFSRRNSAVSLEVAEYVVKEEEDYYGTVTKVSCKKWIRGYGDEINEREMDRQDCESKKKITEWGKKKGAQSKVWLDVEKSKARKVLNHYGLWSKELSEFTTLGKSKWITKGKDNSLGWECVRENSPYKNNFWISCEYYREPTK</sequence>
<evidence type="ECO:0000313" key="3">
    <source>
        <dbReference type="Proteomes" id="UP000007484"/>
    </source>
</evidence>
<organism evidence="2 3">
    <name type="scientific">Mycoplasma suis (strain Illinois)</name>
    <dbReference type="NCBI Taxonomy" id="768700"/>
    <lineage>
        <taxon>Bacteria</taxon>
        <taxon>Bacillati</taxon>
        <taxon>Mycoplasmatota</taxon>
        <taxon>Mollicutes</taxon>
        <taxon>Mycoplasmataceae</taxon>
        <taxon>Mycoplasma</taxon>
    </lineage>
</organism>
<gene>
    <name evidence="2" type="ordered locus">MSU_0244</name>
</gene>
<feature type="compositionally biased region" description="Acidic residues" evidence="1">
    <location>
        <begin position="155"/>
        <end position="183"/>
    </location>
</feature>
<reference evidence="2 3" key="1">
    <citation type="journal article" date="2011" name="J. Bacteriol.">
        <title>Complete genome sequences of two hemotropic Mycoplasmas, Mycoplasma haemofelis strain Ohio2 and Mycoplasma suis strain Illinois.</title>
        <authorList>
            <person name="Messick J.B."/>
            <person name="Santos A.P."/>
            <person name="Guimaraes A.M."/>
        </authorList>
    </citation>
    <scope>NUCLEOTIDE SEQUENCE [LARGE SCALE GENOMIC DNA]</scope>
    <source>
        <strain evidence="2 3">Illinois</strain>
    </source>
</reference>
<name>F0QQL8_MYCSL</name>
<keyword evidence="3" id="KW-1185">Reference proteome</keyword>
<feature type="compositionally biased region" description="Polar residues" evidence="1">
    <location>
        <begin position="126"/>
        <end position="137"/>
    </location>
</feature>
<protein>
    <submittedName>
        <fullName evidence="2">Uncharacterized protein</fullName>
    </submittedName>
</protein>
<proteinExistence type="predicted"/>
<dbReference type="HOGENOM" id="CLU_071808_0_0_14"/>
<feature type="region of interest" description="Disordered" evidence="1">
    <location>
        <begin position="36"/>
        <end position="183"/>
    </location>
</feature>
<dbReference type="EMBL" id="CP002525">
    <property type="protein sequence ID" value="ADX97788.1"/>
    <property type="molecule type" value="Genomic_DNA"/>
</dbReference>
<evidence type="ECO:0000313" key="2">
    <source>
        <dbReference type="EMBL" id="ADX97788.1"/>
    </source>
</evidence>